<reference evidence="7 8" key="1">
    <citation type="submission" date="2022-01" db="EMBL/GenBank/DDBJ databases">
        <authorList>
            <person name="Won M."/>
            <person name="Kim S.-J."/>
            <person name="Kwon S.-W."/>
        </authorList>
    </citation>
    <scope>NUCLEOTIDE SEQUENCE [LARGE SCALE GENOMIC DNA]</scope>
    <source>
        <strain evidence="7 8">KCTC 23505</strain>
    </source>
</reference>
<dbReference type="InterPro" id="IPR006664">
    <property type="entry name" value="OMP_bac"/>
</dbReference>
<feature type="chain" id="PRO_5047174417" evidence="5">
    <location>
        <begin position="23"/>
        <end position="200"/>
    </location>
</feature>
<dbReference type="Pfam" id="PF00691">
    <property type="entry name" value="OmpA"/>
    <property type="match status" value="1"/>
</dbReference>
<keyword evidence="8" id="KW-1185">Reference proteome</keyword>
<gene>
    <name evidence="7" type="ORF">L2A60_17505</name>
</gene>
<dbReference type="InterPro" id="IPR006665">
    <property type="entry name" value="OmpA-like"/>
</dbReference>
<feature type="signal peptide" evidence="5">
    <location>
        <begin position="1"/>
        <end position="22"/>
    </location>
</feature>
<evidence type="ECO:0000256" key="3">
    <source>
        <dbReference type="ARBA" id="ARBA00023237"/>
    </source>
</evidence>
<dbReference type="Gene3D" id="3.30.1330.60">
    <property type="entry name" value="OmpA-like domain"/>
    <property type="match status" value="1"/>
</dbReference>
<evidence type="ECO:0000256" key="4">
    <source>
        <dbReference type="PROSITE-ProRule" id="PRU00473"/>
    </source>
</evidence>
<dbReference type="SUPFAM" id="SSF103088">
    <property type="entry name" value="OmpA-like"/>
    <property type="match status" value="1"/>
</dbReference>
<dbReference type="PANTHER" id="PTHR30329">
    <property type="entry name" value="STATOR ELEMENT OF FLAGELLAR MOTOR COMPLEX"/>
    <property type="match status" value="1"/>
</dbReference>
<keyword evidence="5" id="KW-0732">Signal</keyword>
<evidence type="ECO:0000256" key="1">
    <source>
        <dbReference type="ARBA" id="ARBA00004442"/>
    </source>
</evidence>
<feature type="domain" description="OmpA-like" evidence="6">
    <location>
        <begin position="81"/>
        <end position="200"/>
    </location>
</feature>
<comment type="subcellular location">
    <subcellularLocation>
        <location evidence="1">Cell outer membrane</location>
    </subcellularLocation>
</comment>
<dbReference type="EMBL" id="JAKGBZ010000054">
    <property type="protein sequence ID" value="MCF3948468.1"/>
    <property type="molecule type" value="Genomic_DNA"/>
</dbReference>
<dbReference type="RefSeq" id="WP_235705751.1">
    <property type="nucleotide sequence ID" value="NZ_JAKGBZ010000054.1"/>
</dbReference>
<evidence type="ECO:0000259" key="6">
    <source>
        <dbReference type="PROSITE" id="PS51123"/>
    </source>
</evidence>
<dbReference type="CDD" id="cd07185">
    <property type="entry name" value="OmpA_C-like"/>
    <property type="match status" value="1"/>
</dbReference>
<accession>A0ABS9E290</accession>
<proteinExistence type="predicted"/>
<dbReference type="PROSITE" id="PS51123">
    <property type="entry name" value="OMPA_2"/>
    <property type="match status" value="1"/>
</dbReference>
<keyword evidence="2 4" id="KW-0472">Membrane</keyword>
<evidence type="ECO:0000313" key="7">
    <source>
        <dbReference type="EMBL" id="MCF3948468.1"/>
    </source>
</evidence>
<dbReference type="InterPro" id="IPR036737">
    <property type="entry name" value="OmpA-like_sf"/>
</dbReference>
<protein>
    <submittedName>
        <fullName evidence="7">OmpA family protein</fullName>
    </submittedName>
</protein>
<sequence>MRLTGIAAIVAAGAAFIPSARAQSSGPSAQQIIQALKPTGSVSATTRGIVPLAPGSTPPAPATQAKPTAMHMGGAKAASATQGGMPSINLNIDFALGSAQLTPRARTELDRLGRALTDQSLAAYHFKLVGHTDTTGSAATNLALSNARAKAVADYLRTKFDIAPARLAAYGVGEKDLLVPTGPNTPSRANRRVQVINAGT</sequence>
<keyword evidence="3" id="KW-0998">Cell outer membrane</keyword>
<dbReference type="PANTHER" id="PTHR30329:SF21">
    <property type="entry name" value="LIPOPROTEIN YIAD-RELATED"/>
    <property type="match status" value="1"/>
</dbReference>
<evidence type="ECO:0000313" key="8">
    <source>
        <dbReference type="Proteomes" id="UP001521209"/>
    </source>
</evidence>
<organism evidence="7 8">
    <name type="scientific">Acidiphilium iwatense</name>
    <dbReference type="NCBI Taxonomy" id="768198"/>
    <lineage>
        <taxon>Bacteria</taxon>
        <taxon>Pseudomonadati</taxon>
        <taxon>Pseudomonadota</taxon>
        <taxon>Alphaproteobacteria</taxon>
        <taxon>Acetobacterales</taxon>
        <taxon>Acidocellaceae</taxon>
        <taxon>Acidiphilium</taxon>
    </lineage>
</organism>
<dbReference type="PRINTS" id="PR01021">
    <property type="entry name" value="OMPADOMAIN"/>
</dbReference>
<evidence type="ECO:0000256" key="2">
    <source>
        <dbReference type="ARBA" id="ARBA00023136"/>
    </source>
</evidence>
<dbReference type="Proteomes" id="UP001521209">
    <property type="component" value="Unassembled WGS sequence"/>
</dbReference>
<dbReference type="InterPro" id="IPR050330">
    <property type="entry name" value="Bact_OuterMem_StrucFunc"/>
</dbReference>
<name>A0ABS9E290_9PROT</name>
<evidence type="ECO:0000256" key="5">
    <source>
        <dbReference type="SAM" id="SignalP"/>
    </source>
</evidence>
<comment type="caution">
    <text evidence="7">The sequence shown here is derived from an EMBL/GenBank/DDBJ whole genome shotgun (WGS) entry which is preliminary data.</text>
</comment>